<evidence type="ECO:0000313" key="4">
    <source>
        <dbReference type="EMBL" id="MBL0390435.1"/>
    </source>
</evidence>
<dbReference type="GO" id="GO:0006508">
    <property type="term" value="P:proteolysis"/>
    <property type="evidence" value="ECO:0007669"/>
    <property type="project" value="UniProtKB-KW"/>
</dbReference>
<dbReference type="SUPFAM" id="SSF50494">
    <property type="entry name" value="Trypsin-like serine proteases"/>
    <property type="match status" value="1"/>
</dbReference>
<comment type="caution">
    <text evidence="4">The sequence shown here is derived from an EMBL/GenBank/DDBJ whole genome shotgun (WGS) entry which is preliminary data.</text>
</comment>
<name>A0A937CQM7_9BURK</name>
<dbReference type="InterPro" id="IPR001478">
    <property type="entry name" value="PDZ"/>
</dbReference>
<dbReference type="InterPro" id="IPR001940">
    <property type="entry name" value="Peptidase_S1C"/>
</dbReference>
<dbReference type="PANTHER" id="PTHR43343:SF3">
    <property type="entry name" value="PROTEASE DO-LIKE 8, CHLOROPLASTIC"/>
    <property type="match status" value="1"/>
</dbReference>
<dbReference type="RefSeq" id="WP_201673037.1">
    <property type="nucleotide sequence ID" value="NZ_JAEQNE010000001.1"/>
</dbReference>
<accession>A0A937CQM7</accession>
<dbReference type="InterPro" id="IPR009003">
    <property type="entry name" value="Peptidase_S1_PA"/>
</dbReference>
<feature type="domain" description="PDZ" evidence="3">
    <location>
        <begin position="233"/>
        <end position="285"/>
    </location>
</feature>
<proteinExistence type="predicted"/>
<dbReference type="Pfam" id="PF17820">
    <property type="entry name" value="PDZ_6"/>
    <property type="match status" value="1"/>
</dbReference>
<dbReference type="EMBL" id="JAEQNE010000001">
    <property type="protein sequence ID" value="MBL0390435.1"/>
    <property type="molecule type" value="Genomic_DNA"/>
</dbReference>
<dbReference type="GO" id="GO:0004252">
    <property type="term" value="F:serine-type endopeptidase activity"/>
    <property type="evidence" value="ECO:0007669"/>
    <property type="project" value="InterPro"/>
</dbReference>
<dbReference type="InterPro" id="IPR051201">
    <property type="entry name" value="Chloro_Bact_Ser_Proteases"/>
</dbReference>
<reference evidence="4 5" key="1">
    <citation type="journal article" date="2017" name="Int. J. Syst. Evol. Microbiol.">
        <title>Ramlibacter monticola sp. nov., isolated from forest soil.</title>
        <authorList>
            <person name="Chaudhary D.K."/>
            <person name="Kim J."/>
        </authorList>
    </citation>
    <scope>NUCLEOTIDE SEQUENCE [LARGE SCALE GENOMIC DNA]</scope>
    <source>
        <strain evidence="4 5">KACC 19175</strain>
    </source>
</reference>
<evidence type="ECO:0000259" key="3">
    <source>
        <dbReference type="PROSITE" id="PS50106"/>
    </source>
</evidence>
<keyword evidence="2" id="KW-0378">Hydrolase</keyword>
<dbReference type="SMART" id="SM00228">
    <property type="entry name" value="PDZ"/>
    <property type="match status" value="1"/>
</dbReference>
<dbReference type="InterPro" id="IPR041489">
    <property type="entry name" value="PDZ_6"/>
</dbReference>
<dbReference type="InterPro" id="IPR036034">
    <property type="entry name" value="PDZ_sf"/>
</dbReference>
<dbReference type="AlphaFoldDB" id="A0A937CQM7"/>
<dbReference type="Proteomes" id="UP000599109">
    <property type="component" value="Unassembled WGS sequence"/>
</dbReference>
<evidence type="ECO:0000256" key="2">
    <source>
        <dbReference type="ARBA" id="ARBA00022801"/>
    </source>
</evidence>
<dbReference type="Gene3D" id="2.30.42.10">
    <property type="match status" value="1"/>
</dbReference>
<dbReference type="PRINTS" id="PR00834">
    <property type="entry name" value="PROTEASES2C"/>
</dbReference>
<dbReference type="Pfam" id="PF13365">
    <property type="entry name" value="Trypsin_2"/>
    <property type="match status" value="1"/>
</dbReference>
<gene>
    <name evidence="4" type="ORF">JJ685_04700</name>
</gene>
<keyword evidence="1" id="KW-0645">Protease</keyword>
<dbReference type="Gene3D" id="2.40.10.120">
    <property type="match status" value="1"/>
</dbReference>
<evidence type="ECO:0000256" key="1">
    <source>
        <dbReference type="ARBA" id="ARBA00022670"/>
    </source>
</evidence>
<dbReference type="SUPFAM" id="SSF50156">
    <property type="entry name" value="PDZ domain-like"/>
    <property type="match status" value="1"/>
</dbReference>
<dbReference type="CDD" id="cd06779">
    <property type="entry name" value="cpPDZ_Deg_HtrA-like"/>
    <property type="match status" value="1"/>
</dbReference>
<sequence length="327" mass="34081">MGSRDLTLLDAYSRTVTEVAERVGPSVAAVQVQDRQGKPAGSGSGFLFTPDGYLLTNSHVVRAGGPRRPEGASWHASFSDGRRFAARWVGDDPHSDLAVLQVDGMSQGALVPAVLGRSADVRRGEIAIAIGNPLGFDHTVTAGIVSALGRSMRASTGRLIPDVIQTDAALNPGNSGGPLLDARGEVIGVNTAIIPQAQAICFAVAVDIASMVIPELLRHGRMRRGYLGVGGSTIPLDRRIVVALGLQQARAVRVLSVEPGSPADRAGLRPGDLLLDLDGQPMASVDALYQALHPERIGRDCSLSVLRPGSSAPLVLTVRPLEAPDAG</sequence>
<organism evidence="4 5">
    <name type="scientific">Ramlibacter monticola</name>
    <dbReference type="NCBI Taxonomy" id="1926872"/>
    <lineage>
        <taxon>Bacteria</taxon>
        <taxon>Pseudomonadati</taxon>
        <taxon>Pseudomonadota</taxon>
        <taxon>Betaproteobacteria</taxon>
        <taxon>Burkholderiales</taxon>
        <taxon>Comamonadaceae</taxon>
        <taxon>Ramlibacter</taxon>
    </lineage>
</organism>
<dbReference type="PANTHER" id="PTHR43343">
    <property type="entry name" value="PEPTIDASE S12"/>
    <property type="match status" value="1"/>
</dbReference>
<keyword evidence="5" id="KW-1185">Reference proteome</keyword>
<evidence type="ECO:0000313" key="5">
    <source>
        <dbReference type="Proteomes" id="UP000599109"/>
    </source>
</evidence>
<protein>
    <submittedName>
        <fullName evidence="4">Trypsin-like peptidase domain-containing protein</fullName>
    </submittedName>
</protein>
<dbReference type="PROSITE" id="PS50106">
    <property type="entry name" value="PDZ"/>
    <property type="match status" value="1"/>
</dbReference>